<accession>A0A0E9THM0</accession>
<dbReference type="EMBL" id="GBXM01056187">
    <property type="protein sequence ID" value="JAH52390.1"/>
    <property type="molecule type" value="Transcribed_RNA"/>
</dbReference>
<evidence type="ECO:0000313" key="1">
    <source>
        <dbReference type="EMBL" id="JAH52390.1"/>
    </source>
</evidence>
<reference evidence="1" key="1">
    <citation type="submission" date="2014-11" db="EMBL/GenBank/DDBJ databases">
        <authorList>
            <person name="Amaro Gonzalez C."/>
        </authorList>
    </citation>
    <scope>NUCLEOTIDE SEQUENCE</scope>
</reference>
<protein>
    <submittedName>
        <fullName evidence="1">Uncharacterized protein</fullName>
    </submittedName>
</protein>
<name>A0A0E9THM0_ANGAN</name>
<sequence>MLHIHINEHMNAYFKNVHMKYCLCLGRRMKLIKMPFRNPYEFQTQQLGFFGRGQCGV</sequence>
<proteinExistence type="predicted"/>
<dbReference type="AlphaFoldDB" id="A0A0E9THM0"/>
<organism evidence="1">
    <name type="scientific">Anguilla anguilla</name>
    <name type="common">European freshwater eel</name>
    <name type="synonym">Muraena anguilla</name>
    <dbReference type="NCBI Taxonomy" id="7936"/>
    <lineage>
        <taxon>Eukaryota</taxon>
        <taxon>Metazoa</taxon>
        <taxon>Chordata</taxon>
        <taxon>Craniata</taxon>
        <taxon>Vertebrata</taxon>
        <taxon>Euteleostomi</taxon>
        <taxon>Actinopterygii</taxon>
        <taxon>Neopterygii</taxon>
        <taxon>Teleostei</taxon>
        <taxon>Anguilliformes</taxon>
        <taxon>Anguillidae</taxon>
        <taxon>Anguilla</taxon>
    </lineage>
</organism>
<reference evidence="1" key="2">
    <citation type="journal article" date="2015" name="Fish Shellfish Immunol.">
        <title>Early steps in the European eel (Anguilla anguilla)-Vibrio vulnificus interaction in the gills: Role of the RtxA13 toxin.</title>
        <authorList>
            <person name="Callol A."/>
            <person name="Pajuelo D."/>
            <person name="Ebbesson L."/>
            <person name="Teles M."/>
            <person name="MacKenzie S."/>
            <person name="Amaro C."/>
        </authorList>
    </citation>
    <scope>NUCLEOTIDE SEQUENCE</scope>
</reference>